<accession>A0A553JT53</accession>
<organism evidence="2 3">
    <name type="scientific">Shewanella hanedai</name>
    <name type="common">Alteromonas hanedai</name>
    <dbReference type="NCBI Taxonomy" id="25"/>
    <lineage>
        <taxon>Bacteria</taxon>
        <taxon>Pseudomonadati</taxon>
        <taxon>Pseudomonadota</taxon>
        <taxon>Gammaproteobacteria</taxon>
        <taxon>Alteromonadales</taxon>
        <taxon>Shewanellaceae</taxon>
        <taxon>Shewanella</taxon>
    </lineage>
</organism>
<evidence type="ECO:0000313" key="2">
    <source>
        <dbReference type="EMBL" id="TRY15571.1"/>
    </source>
</evidence>
<dbReference type="EMBL" id="VKGK01000003">
    <property type="protein sequence ID" value="TRY15571.1"/>
    <property type="molecule type" value="Genomic_DNA"/>
</dbReference>
<proteinExistence type="predicted"/>
<dbReference type="InterPro" id="IPR046748">
    <property type="entry name" value="HipA_2"/>
</dbReference>
<reference evidence="3" key="1">
    <citation type="submission" date="2019-07" db="EMBL/GenBank/DDBJ databases">
        <title>Shewanella sp. YLB-08 draft genomic sequence.</title>
        <authorList>
            <person name="Yu L."/>
        </authorList>
    </citation>
    <scope>NUCLEOTIDE SEQUENCE [LARGE SCALE GENOMIC DNA]</scope>
    <source>
        <strain evidence="3">JCM 20706</strain>
    </source>
</reference>
<name>A0A553JT53_SHEHA</name>
<dbReference type="RefSeq" id="WP_143563183.1">
    <property type="nucleotide sequence ID" value="NZ_BMPL01000003.1"/>
</dbReference>
<keyword evidence="3" id="KW-1185">Reference proteome</keyword>
<feature type="domain" description="HipA-like kinase" evidence="1">
    <location>
        <begin position="4"/>
        <end position="233"/>
    </location>
</feature>
<dbReference type="Proteomes" id="UP000318126">
    <property type="component" value="Unassembled WGS sequence"/>
</dbReference>
<protein>
    <recommendedName>
        <fullName evidence="1">HipA-like kinase domain-containing protein</fullName>
    </recommendedName>
</protein>
<evidence type="ECO:0000313" key="3">
    <source>
        <dbReference type="Proteomes" id="UP000318126"/>
    </source>
</evidence>
<dbReference type="OrthoDB" id="8440774at2"/>
<gene>
    <name evidence="2" type="ORF">FN961_03600</name>
</gene>
<dbReference type="AlphaFoldDB" id="A0A553JT53"/>
<sequence length="235" mass="27113">MIGITKIIRQMKQGQTGPFLCEADDGHKYIVKGARATGTGLVKEWLVGHLCRGFGLPIPDFKLAYVDNVLVEFDYDDLGAGVCFASQYIYNIQDITVAQRKRIDKQLLRDLFVFDYWIRNDDRNLTALGGNPNLFIHPQTNGVYVLDHNLSFEPDFDLDTFNQCHIGAEAWNEKIDFLDNQFYEERFKASLATLKEAIEQLPDEWLEVFDLDSIEAQIKVVLLHYKHTDFWEGIQ</sequence>
<evidence type="ECO:0000259" key="1">
    <source>
        <dbReference type="Pfam" id="PF20613"/>
    </source>
</evidence>
<comment type="caution">
    <text evidence="2">The sequence shown here is derived from an EMBL/GenBank/DDBJ whole genome shotgun (WGS) entry which is preliminary data.</text>
</comment>
<dbReference type="Pfam" id="PF20613">
    <property type="entry name" value="HipA_2"/>
    <property type="match status" value="1"/>
</dbReference>